<sequence length="1155" mass="128715">MASNVSSSTPAKTNMEAISEHRTEPSLQVQEKCESSLSSCDVYLGRKETDQIIKNASSGLIICPRSSKAIELSENQRSSSKELSMDMSSGNDTGKSLTADDSGSSNNPTTKTETELLSGGAAKIVSLNSSQDEDRKIVESIAAKQDGTPQSPKAADTGKLAEEQGGQDEINEEKCESSLSTCDICPERKGKSESSLSIAAKQEGTPQSPNTETQEDKGVGQNSDIPPNVNSESLVSGGNGGPRPTSSYIKNVASQLVDCPPVGHTRSGEGGIDSDSTPRKGSETGQKERVADDIQNNVTAALDYHGDSHALDDNNKSRLFKELAPEDVNENTEQFYCPACAEVSDTIKWYQGLQALVSHAKNTEEVAKLHRKIAQLSQKKFGRKGTSDGPAGEVSSKWKGIRDEKKDREIVWPPMVVVRNTASLQEDENNKRIGISDQELLDLFSSYEAIEKVQHACNSNGHCGMSILIFEGSTRGYLEAERLDRHFADEGTGRNVWNRSPLYLLRSGELQLHGYMAEKKDVDLFNQYSTGEPKLRCEIRSYQEMIVNRIRQMSEDNHQIIWLNNRVDEEQRHGELLEKSNGILRESLKKARKEIDILRKKIKLQHKQNMEEMDFQEQIFKDSQVKIILEERGKKGGDLKSSKKDEEHENVRESNGSPSSTQDEKYRVQETAKFEENQVKEKEASDTGQLLEEYGGQDELKEEKCESSTSTCEICLERKQTDQIIRNDTSGQIFCLGCSKTVNLSKNQWSCSKELSMDKSSRNDAGKSLTADASFSNNNPSPNTETEPVSRGKAKIISLNSTRYEYMKRAESIAAKAVGILQSPNTKAREDKGVDQNSDVPLNLNSELLVSNGNGGAFNDSKKSRLCKGVAPVNVNKPIEQFYCPACKDVSGAIQWYQGLQALISHAKDTEEGGKLHRKLAHLLTTNFSKKGTSESSAGEVLSKWKGLKDEKKDHEVVWPPMVVVRNTASLKKDENNKRTGIADQELLDLFSSYDAIEKVQQAYNSDGHCGMSMLIFEGSARGYLEAERLDRHFSDQGTGRNVWNRSPLYLLPSWELQLHGYMADKQDVDLFNEYSTGKPKLKYEIRSYQDMVVSRIKQMKEDNNKLIWLNNRVAEEQRRAQLLEESTGIMRESLEKAIKEIDVLRKKLNCSMNT</sequence>
<dbReference type="AlphaFoldDB" id="A0AAJ6U0Q4"/>
<accession>A0AAJ6U0Q4</accession>
<feature type="region of interest" description="Disordered" evidence="2">
    <location>
        <begin position="380"/>
        <end position="399"/>
    </location>
</feature>
<feature type="compositionally biased region" description="Polar residues" evidence="2">
    <location>
        <begin position="90"/>
        <end position="111"/>
    </location>
</feature>
<feature type="compositionally biased region" description="Basic and acidic residues" evidence="2">
    <location>
        <begin position="635"/>
        <end position="652"/>
    </location>
</feature>
<evidence type="ECO:0000313" key="5">
    <source>
        <dbReference type="RefSeq" id="XP_011020526.1"/>
    </source>
</evidence>
<dbReference type="GeneID" id="105122874"/>
<feature type="coiled-coil region" evidence="1">
    <location>
        <begin position="581"/>
        <end position="608"/>
    </location>
</feature>
<evidence type="ECO:0000313" key="4">
    <source>
        <dbReference type="Proteomes" id="UP000694918"/>
    </source>
</evidence>
<feature type="compositionally biased region" description="Low complexity" evidence="2">
    <location>
        <begin position="776"/>
        <end position="787"/>
    </location>
</feature>
<feature type="region of interest" description="Disordered" evidence="2">
    <location>
        <begin position="64"/>
        <end position="292"/>
    </location>
</feature>
<feature type="compositionally biased region" description="Polar residues" evidence="2">
    <location>
        <begin position="220"/>
        <end position="236"/>
    </location>
</feature>
<gene>
    <name evidence="5" type="primary">LOC105122874</name>
</gene>
<feature type="compositionally biased region" description="Polar residues" evidence="2">
    <location>
        <begin position="244"/>
        <end position="254"/>
    </location>
</feature>
<dbReference type="RefSeq" id="XP_011020526.1">
    <property type="nucleotide sequence ID" value="XM_011022224.1"/>
</dbReference>
<dbReference type="PANTHER" id="PTHR46602:SF10">
    <property type="entry name" value="RING-TYPE DOMAIN-CONTAINING PROTEIN"/>
    <property type="match status" value="1"/>
</dbReference>
<keyword evidence="4" id="KW-1185">Reference proteome</keyword>
<dbReference type="GO" id="GO:0031047">
    <property type="term" value="P:regulatory ncRNA-mediated gene silencing"/>
    <property type="evidence" value="ECO:0007669"/>
    <property type="project" value="InterPro"/>
</dbReference>
<dbReference type="Pfam" id="PF03468">
    <property type="entry name" value="XS"/>
    <property type="match status" value="2"/>
</dbReference>
<evidence type="ECO:0000256" key="2">
    <source>
        <dbReference type="SAM" id="MobiDB-lite"/>
    </source>
</evidence>
<protein>
    <submittedName>
        <fullName evidence="5">Uncharacterized protein LOC105122874</fullName>
    </submittedName>
</protein>
<feature type="compositionally biased region" description="Polar residues" evidence="2">
    <location>
        <begin position="1"/>
        <end position="12"/>
    </location>
</feature>
<evidence type="ECO:0000256" key="1">
    <source>
        <dbReference type="SAM" id="Coils"/>
    </source>
</evidence>
<dbReference type="Proteomes" id="UP000694918">
    <property type="component" value="Unplaced"/>
</dbReference>
<keyword evidence="1" id="KW-0175">Coiled coil</keyword>
<dbReference type="InterPro" id="IPR038588">
    <property type="entry name" value="XS_domain_sf"/>
</dbReference>
<dbReference type="PANTHER" id="PTHR46602">
    <property type="entry name" value="PROTEIN SUPPRESSOR OF GENE SILENCING 3"/>
    <property type="match status" value="1"/>
</dbReference>
<dbReference type="InterPro" id="IPR005380">
    <property type="entry name" value="XS_domain"/>
</dbReference>
<feature type="domain" description="XS" evidence="3">
    <location>
        <begin position="954"/>
        <end position="1069"/>
    </location>
</feature>
<reference evidence="5" key="1">
    <citation type="submission" date="2025-08" db="UniProtKB">
        <authorList>
            <consortium name="RefSeq"/>
        </authorList>
    </citation>
    <scope>IDENTIFICATION</scope>
</reference>
<feature type="region of interest" description="Disordered" evidence="2">
    <location>
        <begin position="635"/>
        <end position="666"/>
    </location>
</feature>
<name>A0AAJ6U0Q4_POPEU</name>
<organism evidence="4 5">
    <name type="scientific">Populus euphratica</name>
    <name type="common">Euphrates poplar</name>
    <dbReference type="NCBI Taxonomy" id="75702"/>
    <lineage>
        <taxon>Eukaryota</taxon>
        <taxon>Viridiplantae</taxon>
        <taxon>Streptophyta</taxon>
        <taxon>Embryophyta</taxon>
        <taxon>Tracheophyta</taxon>
        <taxon>Spermatophyta</taxon>
        <taxon>Magnoliopsida</taxon>
        <taxon>eudicotyledons</taxon>
        <taxon>Gunneridae</taxon>
        <taxon>Pentapetalae</taxon>
        <taxon>rosids</taxon>
        <taxon>fabids</taxon>
        <taxon>Malpighiales</taxon>
        <taxon>Salicaceae</taxon>
        <taxon>Saliceae</taxon>
        <taxon>Populus</taxon>
    </lineage>
</organism>
<dbReference type="Gene3D" id="3.30.70.2890">
    <property type="entry name" value="XS domain"/>
    <property type="match status" value="2"/>
</dbReference>
<dbReference type="InterPro" id="IPR044287">
    <property type="entry name" value="SGS3"/>
</dbReference>
<feature type="compositionally biased region" description="Basic and acidic residues" evidence="2">
    <location>
        <begin position="276"/>
        <end position="292"/>
    </location>
</feature>
<dbReference type="GO" id="GO:0051607">
    <property type="term" value="P:defense response to virus"/>
    <property type="evidence" value="ECO:0007669"/>
    <property type="project" value="InterPro"/>
</dbReference>
<dbReference type="KEGG" id="peu:105122874"/>
<evidence type="ECO:0000259" key="3">
    <source>
        <dbReference type="Pfam" id="PF03468"/>
    </source>
</evidence>
<feature type="domain" description="XS" evidence="3">
    <location>
        <begin position="407"/>
        <end position="522"/>
    </location>
</feature>
<feature type="region of interest" description="Disordered" evidence="2">
    <location>
        <begin position="757"/>
        <end position="792"/>
    </location>
</feature>
<proteinExistence type="predicted"/>
<feature type="region of interest" description="Disordered" evidence="2">
    <location>
        <begin position="1"/>
        <end position="31"/>
    </location>
</feature>